<protein>
    <submittedName>
        <fullName evidence="3">Retrovirus-related pol polyprotein from transposon TNT 1-94</fullName>
    </submittedName>
</protein>
<organism evidence="3 4">
    <name type="scientific">Tanacetum coccineum</name>
    <dbReference type="NCBI Taxonomy" id="301880"/>
    <lineage>
        <taxon>Eukaryota</taxon>
        <taxon>Viridiplantae</taxon>
        <taxon>Streptophyta</taxon>
        <taxon>Embryophyta</taxon>
        <taxon>Tracheophyta</taxon>
        <taxon>Spermatophyta</taxon>
        <taxon>Magnoliopsida</taxon>
        <taxon>eudicotyledons</taxon>
        <taxon>Gunneridae</taxon>
        <taxon>Pentapetalae</taxon>
        <taxon>asterids</taxon>
        <taxon>campanulids</taxon>
        <taxon>Asterales</taxon>
        <taxon>Asteraceae</taxon>
        <taxon>Asteroideae</taxon>
        <taxon>Anthemideae</taxon>
        <taxon>Anthemidinae</taxon>
        <taxon>Tanacetum</taxon>
    </lineage>
</organism>
<feature type="domain" description="Reverse transcriptase Ty1/copia-type" evidence="2">
    <location>
        <begin position="313"/>
        <end position="556"/>
    </location>
</feature>
<dbReference type="Pfam" id="PF07727">
    <property type="entry name" value="RVT_2"/>
    <property type="match status" value="1"/>
</dbReference>
<name>A0ABQ5F6I3_9ASTR</name>
<dbReference type="PANTHER" id="PTHR11439">
    <property type="entry name" value="GAG-POL-RELATED RETROTRANSPOSON"/>
    <property type="match status" value="1"/>
</dbReference>
<gene>
    <name evidence="3" type="ORF">Tco_1002127</name>
</gene>
<dbReference type="EMBL" id="BQNB010017032">
    <property type="protein sequence ID" value="GJT58594.1"/>
    <property type="molecule type" value="Genomic_DNA"/>
</dbReference>
<keyword evidence="4" id="KW-1185">Reference proteome</keyword>
<keyword evidence="1" id="KW-0812">Transmembrane</keyword>
<dbReference type="PANTHER" id="PTHR11439:SF483">
    <property type="entry name" value="PEPTIDE SYNTHASE GLIP-LIKE, PUTATIVE (AFU_ORTHOLOGUE AFUA_3G12920)-RELATED"/>
    <property type="match status" value="1"/>
</dbReference>
<dbReference type="InterPro" id="IPR013103">
    <property type="entry name" value="RVT_2"/>
</dbReference>
<evidence type="ECO:0000256" key="1">
    <source>
        <dbReference type="SAM" id="Phobius"/>
    </source>
</evidence>
<comment type="caution">
    <text evidence="3">The sequence shown here is derived from an EMBL/GenBank/DDBJ whole genome shotgun (WGS) entry which is preliminary data.</text>
</comment>
<evidence type="ECO:0000313" key="3">
    <source>
        <dbReference type="EMBL" id="GJT58594.1"/>
    </source>
</evidence>
<evidence type="ECO:0000313" key="4">
    <source>
        <dbReference type="Proteomes" id="UP001151760"/>
    </source>
</evidence>
<accession>A0ABQ5F6I3</accession>
<dbReference type="Proteomes" id="UP001151760">
    <property type="component" value="Unassembled WGS sequence"/>
</dbReference>
<keyword evidence="1" id="KW-0472">Membrane</keyword>
<dbReference type="SUPFAM" id="SSF56672">
    <property type="entry name" value="DNA/RNA polymerases"/>
    <property type="match status" value="1"/>
</dbReference>
<reference evidence="3" key="2">
    <citation type="submission" date="2022-01" db="EMBL/GenBank/DDBJ databases">
        <authorList>
            <person name="Yamashiro T."/>
            <person name="Shiraishi A."/>
            <person name="Satake H."/>
            <person name="Nakayama K."/>
        </authorList>
    </citation>
    <scope>NUCLEOTIDE SEQUENCE</scope>
</reference>
<reference evidence="3" key="1">
    <citation type="journal article" date="2022" name="Int. J. Mol. Sci.">
        <title>Draft Genome of Tanacetum Coccineum: Genomic Comparison of Closely Related Tanacetum-Family Plants.</title>
        <authorList>
            <person name="Yamashiro T."/>
            <person name="Shiraishi A."/>
            <person name="Nakayama K."/>
            <person name="Satake H."/>
        </authorList>
    </citation>
    <scope>NUCLEOTIDE SEQUENCE</scope>
</reference>
<sequence>MVTPCFQSGTLAIDFLFLLQVVLLVQSFLIGLSAFALVAIRAPNFPSFICFRVRKLDNVVEEEDGEWIRFLGGNSSSGTKKYRGSNSNDGGNTRDGVKIAGGVIGSGDEIGAEKVAHWVIERICGGMRMNDRDYGFLFIGKQAHASHKANNVVSTTRCLELLHMDLFGPSTVRSYRGNRYTLVLVDNYSRKVEESLNVTFDETPPPSKTSPLVDDDLDEEEAIKVTEMKNLENDIEDETLEIDEIVNIKESRNHPLENVIGNLNQRTLRSQAQNQSNFYCFISTIEPKNVNEALGDESWIVAMQEELNQFIANDVWELVPQPKNMTIIGTKWVFRNKLDENGVVSRNKARLVAQGYNQQEGIDYDETYAPVARLESIRILLAYACALDFKLFQMDVKSAFLNGFINKEVYVAQPPGFIDFEKLDHVYKLKKALYGLKQAPKAWYDRLKAFLIKHEYKMGMVDNTLFTKKKSSNLIIVQIYVDDIIFDSTCQDMCDEFAKIMHDEFEMSMMGGLNFFFRLQIKQMKDGIFFNQSKYIKEMLKKFGLEDSKPMKTPMSSDTKLTKDEDCESVDSTKYRGMIGSLLYLTASRPDIMFSVCLCARFQEAPKTSHLKAVKRIDKCRIHISVCT</sequence>
<proteinExistence type="predicted"/>
<keyword evidence="1" id="KW-1133">Transmembrane helix</keyword>
<evidence type="ECO:0000259" key="2">
    <source>
        <dbReference type="Pfam" id="PF07727"/>
    </source>
</evidence>
<feature type="transmembrane region" description="Helical" evidence="1">
    <location>
        <begin position="12"/>
        <end position="40"/>
    </location>
</feature>
<dbReference type="InterPro" id="IPR043502">
    <property type="entry name" value="DNA/RNA_pol_sf"/>
</dbReference>